<proteinExistence type="inferred from homology"/>
<feature type="active site" evidence="7 8">
    <location>
        <position position="160"/>
    </location>
</feature>
<comment type="similarity">
    <text evidence="1 7 9">Belongs to the peptidase S14 family.</text>
</comment>
<sequence length="238" mass="25782">MLTQAEFRKFAVKGLALNGLAVDRHCQQVAAQARPWLTAMTRSVIEERPARFAEIDVFSRLIMDRIVFLGTAVDDQVANVLTAQLLFLESVDAQKDILLYVNSPGGSVYAGLGIYDTMQYVGPDVATICTGLAASMGAVLLAGGAAGKRSALPHARVMMHQPSGGVQGPSADIEITAREILKMRHELYEILAHHTGQTYQQIHDHADRDYWLRADQAKAYGLIDEVLARPGAAGPALT</sequence>
<keyword evidence="2 7" id="KW-0963">Cytoplasm</keyword>
<evidence type="ECO:0000256" key="4">
    <source>
        <dbReference type="ARBA" id="ARBA00022801"/>
    </source>
</evidence>
<keyword evidence="11" id="KW-1185">Reference proteome</keyword>
<dbReference type="FunFam" id="3.90.226.10:FF:000002">
    <property type="entry name" value="ATP-dependent Clp protease proteolytic subunit"/>
    <property type="match status" value="1"/>
</dbReference>
<dbReference type="AlphaFoldDB" id="A0A7Y0AE32"/>
<keyword evidence="3 7" id="KW-0645">Protease</keyword>
<dbReference type="PROSITE" id="PS00382">
    <property type="entry name" value="CLP_PROTEASE_HIS"/>
    <property type="match status" value="1"/>
</dbReference>
<name>A0A7Y0AE32_9BACT</name>
<dbReference type="HAMAP" id="MF_00444">
    <property type="entry name" value="ClpP"/>
    <property type="match status" value="1"/>
</dbReference>
<comment type="subcellular location">
    <subcellularLocation>
        <location evidence="7">Cytoplasm</location>
    </subcellularLocation>
</comment>
<evidence type="ECO:0000256" key="2">
    <source>
        <dbReference type="ARBA" id="ARBA00022490"/>
    </source>
</evidence>
<dbReference type="Pfam" id="PF00574">
    <property type="entry name" value="CLP_protease"/>
    <property type="match status" value="1"/>
</dbReference>
<evidence type="ECO:0000256" key="6">
    <source>
        <dbReference type="ARBA" id="ARBA00034021"/>
    </source>
</evidence>
<dbReference type="InterPro" id="IPR001907">
    <property type="entry name" value="ClpP"/>
</dbReference>
<dbReference type="InterPro" id="IPR033135">
    <property type="entry name" value="ClpP_His_AS"/>
</dbReference>
<dbReference type="PANTHER" id="PTHR10381">
    <property type="entry name" value="ATP-DEPENDENT CLP PROTEASE PROTEOLYTIC SUBUNIT"/>
    <property type="match status" value="1"/>
</dbReference>
<dbReference type="GO" id="GO:0051117">
    <property type="term" value="F:ATPase binding"/>
    <property type="evidence" value="ECO:0007669"/>
    <property type="project" value="TreeGrafter"/>
</dbReference>
<dbReference type="GO" id="GO:0004176">
    <property type="term" value="F:ATP-dependent peptidase activity"/>
    <property type="evidence" value="ECO:0007669"/>
    <property type="project" value="InterPro"/>
</dbReference>
<dbReference type="PRINTS" id="PR00127">
    <property type="entry name" value="CLPPROTEASEP"/>
</dbReference>
<accession>A0A7Y0AE32</accession>
<comment type="catalytic activity">
    <reaction evidence="6 7 8">
        <text>Hydrolysis of proteins to small peptides in the presence of ATP and magnesium. alpha-casein is the usual test substrate. In the absence of ATP, only oligopeptides shorter than five residues are hydrolyzed (such as succinyl-Leu-Tyr-|-NHMec, and Leu-Tyr-Leu-|-Tyr-Trp, in which cleavage of the -Tyr-|-Leu- and -Tyr-|-Trp bonds also occurs).</text>
        <dbReference type="EC" id="3.4.21.92"/>
    </reaction>
</comment>
<dbReference type="GO" id="GO:0005737">
    <property type="term" value="C:cytoplasm"/>
    <property type="evidence" value="ECO:0007669"/>
    <property type="project" value="UniProtKB-SubCell"/>
</dbReference>
<protein>
    <recommendedName>
        <fullName evidence="7 9">ATP-dependent Clp protease proteolytic subunit</fullName>
        <ecNumber evidence="7">3.4.21.92</ecNumber>
    </recommendedName>
    <alternativeName>
        <fullName evidence="7">Endopeptidase Clp</fullName>
    </alternativeName>
</protein>
<dbReference type="SUPFAM" id="SSF52096">
    <property type="entry name" value="ClpP/crotonase"/>
    <property type="match status" value="1"/>
</dbReference>
<dbReference type="InterPro" id="IPR023562">
    <property type="entry name" value="ClpP/TepA"/>
</dbReference>
<dbReference type="EMBL" id="JABBGH010000002">
    <property type="protein sequence ID" value="NML65650.1"/>
    <property type="molecule type" value="Genomic_DNA"/>
</dbReference>
<feature type="active site" description="Nucleophile" evidence="7">
    <location>
        <position position="135"/>
    </location>
</feature>
<evidence type="ECO:0000256" key="7">
    <source>
        <dbReference type="HAMAP-Rule" id="MF_00444"/>
    </source>
</evidence>
<gene>
    <name evidence="7" type="primary">clpP</name>
    <name evidence="10" type="ORF">HHL22_10575</name>
</gene>
<dbReference type="Proteomes" id="UP000559626">
    <property type="component" value="Unassembled WGS sequence"/>
</dbReference>
<dbReference type="GO" id="GO:0006515">
    <property type="term" value="P:protein quality control for misfolded or incompletely synthesized proteins"/>
    <property type="evidence" value="ECO:0007669"/>
    <property type="project" value="TreeGrafter"/>
</dbReference>
<dbReference type="InterPro" id="IPR029045">
    <property type="entry name" value="ClpP/crotonase-like_dom_sf"/>
</dbReference>
<dbReference type="CDD" id="cd07017">
    <property type="entry name" value="S14_ClpP_2"/>
    <property type="match status" value="1"/>
</dbReference>
<evidence type="ECO:0000256" key="3">
    <source>
        <dbReference type="ARBA" id="ARBA00022670"/>
    </source>
</evidence>
<dbReference type="NCBIfam" id="NF009205">
    <property type="entry name" value="PRK12553.1"/>
    <property type="match status" value="1"/>
</dbReference>
<dbReference type="PANTHER" id="PTHR10381:SF70">
    <property type="entry name" value="ATP-DEPENDENT CLP PROTEASE PROTEOLYTIC SUBUNIT"/>
    <property type="match status" value="1"/>
</dbReference>
<evidence type="ECO:0000256" key="9">
    <source>
        <dbReference type="RuleBase" id="RU003567"/>
    </source>
</evidence>
<dbReference type="EC" id="3.4.21.92" evidence="7"/>
<organism evidence="10 11">
    <name type="scientific">Hymenobacter polaris</name>
    <dbReference type="NCBI Taxonomy" id="2682546"/>
    <lineage>
        <taxon>Bacteria</taxon>
        <taxon>Pseudomonadati</taxon>
        <taxon>Bacteroidota</taxon>
        <taxon>Cytophagia</taxon>
        <taxon>Cytophagales</taxon>
        <taxon>Hymenobacteraceae</taxon>
        <taxon>Hymenobacter</taxon>
    </lineage>
</organism>
<evidence type="ECO:0000313" key="10">
    <source>
        <dbReference type="EMBL" id="NML65650.1"/>
    </source>
</evidence>
<keyword evidence="5 7" id="KW-0720">Serine protease</keyword>
<keyword evidence="4 7" id="KW-0378">Hydrolase</keyword>
<dbReference type="RefSeq" id="WP_169531116.1">
    <property type="nucleotide sequence ID" value="NZ_JABBGH010000002.1"/>
</dbReference>
<evidence type="ECO:0000256" key="1">
    <source>
        <dbReference type="ARBA" id="ARBA00007039"/>
    </source>
</evidence>
<reference evidence="10 11" key="1">
    <citation type="submission" date="2020-04" db="EMBL/GenBank/DDBJ databases">
        <title>Hymenobacter polaris sp. nov., isolated from Arctic soil.</title>
        <authorList>
            <person name="Dahal R.H."/>
        </authorList>
    </citation>
    <scope>NUCLEOTIDE SEQUENCE [LARGE SCALE GENOMIC DNA]</scope>
    <source>
        <strain evidence="10 11">RP-2-7</strain>
    </source>
</reference>
<comment type="function">
    <text evidence="7">Cleaves peptides in various proteins in a process that requires ATP hydrolysis. Has a chymotrypsin-like activity. Plays a major role in the degradation of misfolded proteins.</text>
</comment>
<evidence type="ECO:0000256" key="5">
    <source>
        <dbReference type="ARBA" id="ARBA00022825"/>
    </source>
</evidence>
<dbReference type="NCBIfam" id="NF001368">
    <property type="entry name" value="PRK00277.1"/>
    <property type="match status" value="1"/>
</dbReference>
<dbReference type="Gene3D" id="3.90.226.10">
    <property type="entry name" value="2-enoyl-CoA Hydratase, Chain A, domain 1"/>
    <property type="match status" value="1"/>
</dbReference>
<evidence type="ECO:0000256" key="8">
    <source>
        <dbReference type="PROSITE-ProRule" id="PRU10086"/>
    </source>
</evidence>
<comment type="caution">
    <text evidence="10">The sequence shown here is derived from an EMBL/GenBank/DDBJ whole genome shotgun (WGS) entry which is preliminary data.</text>
</comment>
<evidence type="ECO:0000313" key="11">
    <source>
        <dbReference type="Proteomes" id="UP000559626"/>
    </source>
</evidence>
<comment type="subunit">
    <text evidence="7">Fourteen ClpP subunits assemble into 2 heptameric rings which stack back to back to give a disk-like structure with a central cavity, resembling the structure of eukaryotic proteasomes.</text>
</comment>
<dbReference type="GO" id="GO:0004252">
    <property type="term" value="F:serine-type endopeptidase activity"/>
    <property type="evidence" value="ECO:0007669"/>
    <property type="project" value="UniProtKB-UniRule"/>
</dbReference>
<dbReference type="GO" id="GO:0009368">
    <property type="term" value="C:endopeptidase Clp complex"/>
    <property type="evidence" value="ECO:0007669"/>
    <property type="project" value="TreeGrafter"/>
</dbReference>